<dbReference type="InterPro" id="IPR027417">
    <property type="entry name" value="P-loop_NTPase"/>
</dbReference>
<dbReference type="Proteomes" id="UP000589620">
    <property type="component" value="Unassembled WGS sequence"/>
</dbReference>
<dbReference type="GO" id="GO:0005524">
    <property type="term" value="F:ATP binding"/>
    <property type="evidence" value="ECO:0007669"/>
    <property type="project" value="UniProtKB-KW"/>
</dbReference>
<protein>
    <submittedName>
        <fullName evidence="5">Fe-S cluster assembly ATP-binding protein</fullName>
    </submittedName>
</protein>
<dbReference type="SUPFAM" id="SSF52540">
    <property type="entry name" value="P-loop containing nucleoside triphosphate hydrolases"/>
    <property type="match status" value="1"/>
</dbReference>
<evidence type="ECO:0000256" key="3">
    <source>
        <dbReference type="ARBA" id="ARBA00022840"/>
    </source>
</evidence>
<dbReference type="PROSITE" id="PS50893">
    <property type="entry name" value="ABC_TRANSPORTER_2"/>
    <property type="match status" value="1"/>
</dbReference>
<gene>
    <name evidence="5" type="ORF">BJ963_001117</name>
</gene>
<dbReference type="SMART" id="SM00382">
    <property type="entry name" value="AAA"/>
    <property type="match status" value="1"/>
</dbReference>
<evidence type="ECO:0000313" key="5">
    <source>
        <dbReference type="EMBL" id="NYD73598.1"/>
    </source>
</evidence>
<evidence type="ECO:0000256" key="2">
    <source>
        <dbReference type="ARBA" id="ARBA00022741"/>
    </source>
</evidence>
<dbReference type="AlphaFoldDB" id="A0A852SWT2"/>
<reference evidence="5 6" key="1">
    <citation type="submission" date="2020-07" db="EMBL/GenBank/DDBJ databases">
        <title>Sequencing the genomes of 1000 actinobacteria strains.</title>
        <authorList>
            <person name="Klenk H.-P."/>
        </authorList>
    </citation>
    <scope>NUCLEOTIDE SEQUENCE [LARGE SCALE GENOMIC DNA]</scope>
    <source>
        <strain evidence="5 6">DSM 23871</strain>
    </source>
</reference>
<organism evidence="5 6">
    <name type="scientific">Leifsonia soli</name>
    <dbReference type="NCBI Taxonomy" id="582665"/>
    <lineage>
        <taxon>Bacteria</taxon>
        <taxon>Bacillati</taxon>
        <taxon>Actinomycetota</taxon>
        <taxon>Actinomycetes</taxon>
        <taxon>Micrococcales</taxon>
        <taxon>Microbacteriaceae</taxon>
        <taxon>Leifsonia</taxon>
    </lineage>
</organism>
<dbReference type="CDD" id="cd03217">
    <property type="entry name" value="ABC_FeS_Assembly"/>
    <property type="match status" value="1"/>
</dbReference>
<evidence type="ECO:0000256" key="1">
    <source>
        <dbReference type="ARBA" id="ARBA00006216"/>
    </source>
</evidence>
<feature type="domain" description="ABC transporter" evidence="4">
    <location>
        <begin position="4"/>
        <end position="249"/>
    </location>
</feature>
<comment type="caution">
    <text evidence="5">The sequence shown here is derived from an EMBL/GenBank/DDBJ whole genome shotgun (WGS) entry which is preliminary data.</text>
</comment>
<keyword evidence="2" id="KW-0547">Nucleotide-binding</keyword>
<evidence type="ECO:0000259" key="4">
    <source>
        <dbReference type="PROSITE" id="PS50893"/>
    </source>
</evidence>
<dbReference type="PANTHER" id="PTHR43204">
    <property type="entry name" value="ABC TRANSPORTER I FAMILY MEMBER 6, CHLOROPLASTIC"/>
    <property type="match status" value="1"/>
</dbReference>
<evidence type="ECO:0000313" key="6">
    <source>
        <dbReference type="Proteomes" id="UP000589620"/>
    </source>
</evidence>
<dbReference type="PANTHER" id="PTHR43204:SF1">
    <property type="entry name" value="ABC TRANSPORTER I FAMILY MEMBER 6, CHLOROPLASTIC"/>
    <property type="match status" value="1"/>
</dbReference>
<dbReference type="EMBL" id="JACCBJ010000001">
    <property type="protein sequence ID" value="NYD73598.1"/>
    <property type="molecule type" value="Genomic_DNA"/>
</dbReference>
<dbReference type="InterPro" id="IPR003439">
    <property type="entry name" value="ABC_transporter-like_ATP-bd"/>
</dbReference>
<proteinExistence type="inferred from homology"/>
<keyword evidence="6" id="KW-1185">Reference proteome</keyword>
<dbReference type="GO" id="GO:0016887">
    <property type="term" value="F:ATP hydrolysis activity"/>
    <property type="evidence" value="ECO:0007669"/>
    <property type="project" value="InterPro"/>
</dbReference>
<accession>A0A852SWT2</accession>
<dbReference type="Pfam" id="PF00005">
    <property type="entry name" value="ABC_tran"/>
    <property type="match status" value="1"/>
</dbReference>
<dbReference type="RefSeq" id="WP_089910704.1">
    <property type="nucleotide sequence ID" value="NZ_BAAAPX010000001.1"/>
</dbReference>
<dbReference type="Gene3D" id="3.40.50.300">
    <property type="entry name" value="P-loop containing nucleotide triphosphate hydrolases"/>
    <property type="match status" value="1"/>
</dbReference>
<name>A0A852SWT2_9MICO</name>
<keyword evidence="3 5" id="KW-0067">ATP-binding</keyword>
<dbReference type="InterPro" id="IPR010230">
    <property type="entry name" value="FeS-cluster_ATPase_SufC"/>
</dbReference>
<dbReference type="NCBIfam" id="TIGR01978">
    <property type="entry name" value="sufC"/>
    <property type="match status" value="1"/>
</dbReference>
<comment type="similarity">
    <text evidence="1">Belongs to the ABC transporter superfamily. Ycf16 family.</text>
</comment>
<dbReference type="InterPro" id="IPR003593">
    <property type="entry name" value="AAA+_ATPase"/>
</dbReference>
<sequence length="263" mass="28469">MSVLEIRDLHVTVETDQGTKPILNGVDLTINEGEIHAIMGPNGSGKSTLAYTIAGHPKYTVTQGSITLDGEDVLAMTVDERARAGLFLAMQYPVEIPGVTNTNFLRTAKTAIDGQAPSIRTWVKDVRESMGALRMDSSFAERNVNEGFSGGEKKRNEILQLELLKPKFAVLDETDSGLDVDALKIVSEGVNRAKANTGLGILLITHYTRILRYIKPDFVHVFVAGRVAEQGGPELADRLEEEGYDRYVDAPEPAAASAAEVGS</sequence>